<dbReference type="AlphaFoldDB" id="A0A1F6TFV8"/>
<reference evidence="1 2" key="1">
    <citation type="journal article" date="2016" name="Nat. Commun.">
        <title>Thousands of microbial genomes shed light on interconnected biogeochemical processes in an aquifer system.</title>
        <authorList>
            <person name="Anantharaman K."/>
            <person name="Brown C.T."/>
            <person name="Hug L.A."/>
            <person name="Sharon I."/>
            <person name="Castelle C.J."/>
            <person name="Probst A.J."/>
            <person name="Thomas B.C."/>
            <person name="Singh A."/>
            <person name="Wilkins M.J."/>
            <person name="Karaoz U."/>
            <person name="Brodie E.L."/>
            <person name="Williams K.H."/>
            <person name="Hubbard S.S."/>
            <person name="Banfield J.F."/>
        </authorList>
    </citation>
    <scope>NUCLEOTIDE SEQUENCE [LARGE SCALE GENOMIC DNA]</scope>
</reference>
<dbReference type="Proteomes" id="UP000177925">
    <property type="component" value="Unassembled WGS sequence"/>
</dbReference>
<organism evidence="1 2">
    <name type="scientific">Candidatus Muproteobacteria bacterium RBG_16_64_11</name>
    <dbReference type="NCBI Taxonomy" id="1817758"/>
    <lineage>
        <taxon>Bacteria</taxon>
        <taxon>Pseudomonadati</taxon>
        <taxon>Pseudomonadota</taxon>
        <taxon>Candidatus Muproteobacteria</taxon>
    </lineage>
</organism>
<name>A0A1F6TFV8_9PROT</name>
<evidence type="ECO:0000313" key="1">
    <source>
        <dbReference type="EMBL" id="OGI44027.1"/>
    </source>
</evidence>
<dbReference type="STRING" id="1817758.A2150_02305"/>
<sequence>MSENQYRTVTEALDNLARRGFTANFEYLDGAFTAVDLGRSFEAEELTIVEHHRFEGASDPDDMAVVYAIESRDGVRGVVVDAFGVYANPKLGEFLHKVRIRETT</sequence>
<proteinExistence type="predicted"/>
<protein>
    <recommendedName>
        <fullName evidence="3">Phosphoribosylpyrophosphate synthetase</fullName>
    </recommendedName>
</protein>
<evidence type="ECO:0008006" key="3">
    <source>
        <dbReference type="Google" id="ProtNLM"/>
    </source>
</evidence>
<dbReference type="EMBL" id="MFSS01000029">
    <property type="protein sequence ID" value="OGI44027.1"/>
    <property type="molecule type" value="Genomic_DNA"/>
</dbReference>
<comment type="caution">
    <text evidence="1">The sequence shown here is derived from an EMBL/GenBank/DDBJ whole genome shotgun (WGS) entry which is preliminary data.</text>
</comment>
<gene>
    <name evidence="1" type="ORF">A2150_02305</name>
</gene>
<accession>A0A1F6TFV8</accession>
<evidence type="ECO:0000313" key="2">
    <source>
        <dbReference type="Proteomes" id="UP000177925"/>
    </source>
</evidence>